<protein>
    <submittedName>
        <fullName evidence="1">Uncharacterized protein</fullName>
    </submittedName>
</protein>
<dbReference type="KEGG" id="prt:AUC31_11225"/>
<dbReference type="AlphaFoldDB" id="A0A0U2Z8Y6"/>
<reference evidence="1" key="1">
    <citation type="submission" date="2016-01" db="EMBL/GenBank/DDBJ databases">
        <title>Complete genome of Planococcus rifietoensis type strain M8.</title>
        <authorList>
            <person name="See-Too W.S."/>
        </authorList>
    </citation>
    <scope>NUCLEOTIDE SEQUENCE [LARGE SCALE GENOMIC DNA]</scope>
    <source>
        <strain evidence="1">M8</strain>
    </source>
</reference>
<organism evidence="1 2">
    <name type="scientific">Planococcus rifietoensis</name>
    <dbReference type="NCBI Taxonomy" id="200991"/>
    <lineage>
        <taxon>Bacteria</taxon>
        <taxon>Bacillati</taxon>
        <taxon>Bacillota</taxon>
        <taxon>Bacilli</taxon>
        <taxon>Bacillales</taxon>
        <taxon>Caryophanaceae</taxon>
        <taxon>Planococcus</taxon>
    </lineage>
</organism>
<gene>
    <name evidence="1" type="ORF">AUC31_11225</name>
</gene>
<accession>A0A0U2Z8Y6</accession>
<keyword evidence="2" id="KW-1185">Reference proteome</keyword>
<evidence type="ECO:0000313" key="1">
    <source>
        <dbReference type="EMBL" id="ALS75732.1"/>
    </source>
</evidence>
<dbReference type="STRING" id="200991.AUC31_11225"/>
<dbReference type="Proteomes" id="UP000067683">
    <property type="component" value="Chromosome"/>
</dbReference>
<name>A0A0U2Z8Y6_9BACL</name>
<dbReference type="OrthoDB" id="2720271at2"/>
<proteinExistence type="predicted"/>
<sequence>MNDGMIAYLLKSEVAKLGEEQRQLYRFIIELEDALAEQADTVEEFRRLLVLHSPFEQAAYCFNRSLKEIATMMQQIEAELGDKIEARRERAKWLDYTDRFAGEAGQEDKQLFLFISE</sequence>
<dbReference type="EMBL" id="CP013659">
    <property type="protein sequence ID" value="ALS75732.1"/>
    <property type="molecule type" value="Genomic_DNA"/>
</dbReference>
<evidence type="ECO:0000313" key="2">
    <source>
        <dbReference type="Proteomes" id="UP000067683"/>
    </source>
</evidence>
<dbReference type="RefSeq" id="WP_058382435.1">
    <property type="nucleotide sequence ID" value="NZ_CP013659.2"/>
</dbReference>